<gene>
    <name evidence="1" type="ORF">CCS01_27880</name>
</gene>
<sequence length="148" mass="15575">MVTAILAAGVGLGVVACSTTDPTPSSRYDGRYAGTRLSDRSDVCGIPRLHGSTSARIIHGHVAMDLFSPKTRMTGTVGADGTVRASGLWRNPTGGFPGMTILTGKISDNELTGTASDFRCHTDVRLRRIVAPRGRSAAAGRTRHPRAE</sequence>
<dbReference type="EMBL" id="NHRY01000260">
    <property type="protein sequence ID" value="PPQ27370.1"/>
    <property type="molecule type" value="Genomic_DNA"/>
</dbReference>
<evidence type="ECO:0000313" key="2">
    <source>
        <dbReference type="Proteomes" id="UP000239724"/>
    </source>
</evidence>
<evidence type="ECO:0000313" key="1">
    <source>
        <dbReference type="EMBL" id="PPQ27370.1"/>
    </source>
</evidence>
<dbReference type="RefSeq" id="WP_104522099.1">
    <property type="nucleotide sequence ID" value="NZ_NHRY01000260.1"/>
</dbReference>
<name>A0A2S6MYE0_RHOGL</name>
<accession>A0A2S6MYE0</accession>
<protein>
    <submittedName>
        <fullName evidence="1">Uncharacterized protein</fullName>
    </submittedName>
</protein>
<dbReference type="OrthoDB" id="3597198at2"/>
<organism evidence="1 2">
    <name type="scientific">Rhodopila globiformis</name>
    <name type="common">Rhodopseudomonas globiformis</name>
    <dbReference type="NCBI Taxonomy" id="1071"/>
    <lineage>
        <taxon>Bacteria</taxon>
        <taxon>Pseudomonadati</taxon>
        <taxon>Pseudomonadota</taxon>
        <taxon>Alphaproteobacteria</taxon>
        <taxon>Acetobacterales</taxon>
        <taxon>Acetobacteraceae</taxon>
        <taxon>Rhodopila</taxon>
    </lineage>
</organism>
<proteinExistence type="predicted"/>
<dbReference type="Proteomes" id="UP000239724">
    <property type="component" value="Unassembled WGS sequence"/>
</dbReference>
<reference evidence="1 2" key="1">
    <citation type="journal article" date="2018" name="Arch. Microbiol.">
        <title>New insights into the metabolic potential of the phototrophic purple bacterium Rhodopila globiformis DSM 161(T) from its draft genome sequence and evidence for a vanadium-dependent nitrogenase.</title>
        <authorList>
            <person name="Imhoff J.F."/>
            <person name="Rahn T."/>
            <person name="Kunzel S."/>
            <person name="Neulinger S.C."/>
        </authorList>
    </citation>
    <scope>NUCLEOTIDE SEQUENCE [LARGE SCALE GENOMIC DNA]</scope>
    <source>
        <strain evidence="1 2">DSM 161</strain>
    </source>
</reference>
<keyword evidence="2" id="KW-1185">Reference proteome</keyword>
<dbReference type="AlphaFoldDB" id="A0A2S6MYE0"/>
<comment type="caution">
    <text evidence="1">The sequence shown here is derived from an EMBL/GenBank/DDBJ whole genome shotgun (WGS) entry which is preliminary data.</text>
</comment>